<accession>A0AAW8TMN8</accession>
<dbReference type="EMBL" id="JARPYR010000021">
    <property type="protein sequence ID" value="MDT2597403.1"/>
    <property type="molecule type" value="Genomic_DNA"/>
</dbReference>
<dbReference type="Proteomes" id="UP001245561">
    <property type="component" value="Unassembled WGS sequence"/>
</dbReference>
<protein>
    <recommendedName>
        <fullName evidence="5">Phage protein</fullName>
    </recommendedName>
</protein>
<dbReference type="Proteomes" id="UP001256547">
    <property type="component" value="Unassembled WGS sequence"/>
</dbReference>
<dbReference type="RefSeq" id="WP_067625977.1">
    <property type="nucleotide sequence ID" value="NZ_JARPYR010000021.1"/>
</dbReference>
<keyword evidence="4" id="KW-1185">Reference proteome</keyword>
<evidence type="ECO:0008006" key="5">
    <source>
        <dbReference type="Google" id="ProtNLM"/>
    </source>
</evidence>
<reference evidence="2 4" key="1">
    <citation type="submission" date="2023-03" db="EMBL/GenBank/DDBJ databases">
        <authorList>
            <person name="Shen W."/>
            <person name="Cai J."/>
        </authorList>
    </citation>
    <scope>NUCLEOTIDE SEQUENCE</scope>
    <source>
        <strain evidence="2">P55-2</strain>
        <strain evidence="1 4">P72-2</strain>
    </source>
</reference>
<evidence type="ECO:0000313" key="2">
    <source>
        <dbReference type="EMBL" id="MDT2637934.1"/>
    </source>
</evidence>
<dbReference type="EMBL" id="JARPYT010000016">
    <property type="protein sequence ID" value="MDT2637934.1"/>
    <property type="molecule type" value="Genomic_DNA"/>
</dbReference>
<comment type="caution">
    <text evidence="2">The sequence shown here is derived from an EMBL/GenBank/DDBJ whole genome shotgun (WGS) entry which is preliminary data.</text>
</comment>
<sequence length="104" mass="12089">MDITLNICINDGSEILVDGFDKISFSNNVLEKTCTNTGYSWQKSYPEILNAVVENKFLIFDRHDEKDSLEYRDHSFAFRNEITEKNQPLILTTQSITTIIDMYN</sequence>
<proteinExistence type="predicted"/>
<organism evidence="2 3">
    <name type="scientific">Enterococcus dongliensis</name>
    <dbReference type="NCBI Taxonomy" id="2559925"/>
    <lineage>
        <taxon>Bacteria</taxon>
        <taxon>Bacillati</taxon>
        <taxon>Bacillota</taxon>
        <taxon>Bacilli</taxon>
        <taxon>Lactobacillales</taxon>
        <taxon>Enterococcaceae</taxon>
        <taxon>Enterococcus</taxon>
    </lineage>
</organism>
<name>A0AAW8TMN8_9ENTE</name>
<dbReference type="AlphaFoldDB" id="A0AAW8TMN8"/>
<evidence type="ECO:0000313" key="3">
    <source>
        <dbReference type="Proteomes" id="UP001245561"/>
    </source>
</evidence>
<evidence type="ECO:0000313" key="1">
    <source>
        <dbReference type="EMBL" id="MDT2597403.1"/>
    </source>
</evidence>
<gene>
    <name evidence="2" type="ORF">P7D36_10560</name>
    <name evidence="1" type="ORF">P7D39_10365</name>
</gene>
<evidence type="ECO:0000313" key="4">
    <source>
        <dbReference type="Proteomes" id="UP001256547"/>
    </source>
</evidence>